<evidence type="ECO:0000313" key="2">
    <source>
        <dbReference type="Proteomes" id="UP000008881"/>
    </source>
</evidence>
<evidence type="ECO:0000313" key="1">
    <source>
        <dbReference type="EMBL" id="AEG99485.1"/>
    </source>
</evidence>
<dbReference type="HOGENOM" id="CLU_217166_0_0_6"/>
<reference evidence="1 2" key="1">
    <citation type="journal article" date="2012" name="J. Bacteriol.">
        <title>Complete genome sequence of Enterobacter aerogenes KCTC 2190.</title>
        <authorList>
            <person name="Shin S.H."/>
            <person name="Kim S."/>
            <person name="Kim J.Y."/>
            <person name="Lee S."/>
            <person name="Um Y."/>
            <person name="Oh M.K."/>
            <person name="Kim Y.R."/>
            <person name="Lee J."/>
            <person name="Yang K.S."/>
        </authorList>
    </citation>
    <scope>NUCLEOTIDE SEQUENCE [LARGE SCALE GENOMIC DNA]</scope>
    <source>
        <strain evidence="1 2">KCTC 2190</strain>
    </source>
</reference>
<dbReference type="PATRIC" id="fig|1028307.3.peg.4544"/>
<dbReference type="AlphaFoldDB" id="A0A0H3FUJ7"/>
<dbReference type="OrthoDB" id="9987122at2"/>
<dbReference type="KEGG" id="eae:EAE_22930"/>
<gene>
    <name evidence="1" type="ordered locus">EAE_22930</name>
</gene>
<proteinExistence type="predicted"/>
<dbReference type="EMBL" id="CP002824">
    <property type="protein sequence ID" value="AEG99485.1"/>
    <property type="molecule type" value="Genomic_DNA"/>
</dbReference>
<organism evidence="1 2">
    <name type="scientific">Klebsiella aerogenes (strain ATCC 13048 / DSM 30053 / CCUG 1429 / JCM 1235 / KCTC 2190 / NBRC 13534 / NCIMB 10102 / NCTC 10006 / CDC 819-56)</name>
    <name type="common">Enterobacter aerogenes</name>
    <dbReference type="NCBI Taxonomy" id="1028307"/>
    <lineage>
        <taxon>Bacteria</taxon>
        <taxon>Pseudomonadati</taxon>
        <taxon>Pseudomonadota</taxon>
        <taxon>Gammaproteobacteria</taxon>
        <taxon>Enterobacterales</taxon>
        <taxon>Enterobacteriaceae</taxon>
        <taxon>Klebsiella/Raoultella group</taxon>
        <taxon>Klebsiella</taxon>
    </lineage>
</organism>
<protein>
    <submittedName>
        <fullName evidence="1">Uncharacterized protein</fullName>
    </submittedName>
</protein>
<accession>A0A0H3FUJ7</accession>
<keyword evidence="2" id="KW-1185">Reference proteome</keyword>
<name>A0A0H3FUJ7_KLEAK</name>
<sequence length="46" mass="5574">MILSFALKETLFYKSVTHVARPFVFLPLNDWYWQKRKGKPVFMILL</sequence>
<dbReference type="Proteomes" id="UP000008881">
    <property type="component" value="Chromosome"/>
</dbReference>